<evidence type="ECO:0000259" key="2">
    <source>
        <dbReference type="Pfam" id="PF00733"/>
    </source>
</evidence>
<proteinExistence type="predicted"/>
<dbReference type="SUPFAM" id="SSF52402">
    <property type="entry name" value="Adenine nucleotide alpha hydrolases-like"/>
    <property type="match status" value="1"/>
</dbReference>
<feature type="domain" description="Asparagine synthetase" evidence="2">
    <location>
        <begin position="218"/>
        <end position="576"/>
    </location>
</feature>
<dbReference type="Proteomes" id="UP000183585">
    <property type="component" value="Unassembled WGS sequence"/>
</dbReference>
<evidence type="ECO:0000313" key="4">
    <source>
        <dbReference type="Proteomes" id="UP000183585"/>
    </source>
</evidence>
<dbReference type="AlphaFoldDB" id="A0A1C5AYZ7"/>
<dbReference type="InterPro" id="IPR014729">
    <property type="entry name" value="Rossmann-like_a/b/a_fold"/>
</dbReference>
<accession>A0A1C5AYZ7</accession>
<name>A0A1C5AYZ7_9ACTN</name>
<dbReference type="Gene3D" id="3.40.50.620">
    <property type="entry name" value="HUPs"/>
    <property type="match status" value="2"/>
</dbReference>
<reference evidence="4" key="1">
    <citation type="submission" date="2016-06" db="EMBL/GenBank/DDBJ databases">
        <authorList>
            <person name="Varghese N."/>
            <person name="Submissions Spin"/>
        </authorList>
    </citation>
    <scope>NUCLEOTIDE SEQUENCE [LARGE SCALE GENOMIC DNA]</scope>
    <source>
        <strain evidence="4">DSM 43168</strain>
    </source>
</reference>
<evidence type="ECO:0000313" key="3">
    <source>
        <dbReference type="EMBL" id="SCF50440.1"/>
    </source>
</evidence>
<organism evidence="3 4">
    <name type="scientific">Micromonospora carbonacea</name>
    <dbReference type="NCBI Taxonomy" id="47853"/>
    <lineage>
        <taxon>Bacteria</taxon>
        <taxon>Bacillati</taxon>
        <taxon>Actinomycetota</taxon>
        <taxon>Actinomycetes</taxon>
        <taxon>Micromonosporales</taxon>
        <taxon>Micromonosporaceae</taxon>
        <taxon>Micromonospora</taxon>
    </lineage>
</organism>
<gene>
    <name evidence="3" type="ORF">GA0070563_1341</name>
</gene>
<sequence>MHESAWGDRVSVIAGWGFVLLPDTDSAVPLARRLARGSAALHHPSGRPWLVHNYPAEQVAVSADRSDRRLAVVGFSAVTPAGLSQAVRHLDGPDRLARELDGSFWVVPSFAGRSHALGSALGVRRIYRARIDGVWVALDRADVLAEIGSFDFDETTRALRTIMPLVHPLSEEPLWRGIEPVSPGESLTIEADGNRYWHRRWWTPPKAEMDRSRGAERLRDRLAAAVATRTNGGGVVHSDLSGGFDSTPVTYFASLGRARVVASTAYNTDLGGREDLVWARKALPGIEHSILSLEALPTFCLGFSEVTARFDEPSDTIRAAPRIAAMIQAARSNGARVYLNGLGGDHLLSLMPAWDHTLLRRRPLTALRRVRISQLLEGATFRTAFLPLLRSQPYRAWFGRMVETMEFRDPYRKATAMDLTWGQRIYWPRWLTTAHRAAVTTRLREIAGTADPLAPTLGEHAYLAVIRGGARVARAGAQLGAARRVAFESPFLDDRVVGACLATRIRDRGHPKQFKPLIREAMRGLLPGDFLRRNRQTSGDPQASRGIRAAESELVDICRHSVLAERGTIDLDELRSHAFGGRLQAGGARANSHNGPACRRASTLASTPVSSPLPSALSTVARFARQRARSGGLPRRDRAMTAETSIGS</sequence>
<dbReference type="GO" id="GO:0004066">
    <property type="term" value="F:asparagine synthase (glutamine-hydrolyzing) activity"/>
    <property type="evidence" value="ECO:0007669"/>
    <property type="project" value="InterPro"/>
</dbReference>
<keyword evidence="4" id="KW-1185">Reference proteome</keyword>
<feature type="region of interest" description="Disordered" evidence="1">
    <location>
        <begin position="626"/>
        <end position="648"/>
    </location>
</feature>
<dbReference type="Pfam" id="PF00733">
    <property type="entry name" value="Asn_synthase"/>
    <property type="match status" value="1"/>
</dbReference>
<evidence type="ECO:0000256" key="1">
    <source>
        <dbReference type="SAM" id="MobiDB-lite"/>
    </source>
</evidence>
<dbReference type="InterPro" id="IPR001962">
    <property type="entry name" value="Asn_synthase"/>
</dbReference>
<dbReference type="EMBL" id="FMCT01000034">
    <property type="protein sequence ID" value="SCF50440.1"/>
    <property type="molecule type" value="Genomic_DNA"/>
</dbReference>
<dbReference type="GO" id="GO:0006529">
    <property type="term" value="P:asparagine biosynthetic process"/>
    <property type="evidence" value="ECO:0007669"/>
    <property type="project" value="InterPro"/>
</dbReference>
<protein>
    <submittedName>
        <fullName evidence="3">Asparagine synthase (Glutamine-hydrolysing)</fullName>
    </submittedName>
</protein>